<proteinExistence type="predicted"/>
<keyword evidence="6" id="KW-1185">Reference proteome</keyword>
<feature type="signal peptide" evidence="3">
    <location>
        <begin position="1"/>
        <end position="20"/>
    </location>
</feature>
<reference evidence="5" key="2">
    <citation type="submission" date="2020-09" db="EMBL/GenBank/DDBJ databases">
        <authorList>
            <person name="Sun Q."/>
            <person name="Kim S."/>
        </authorList>
    </citation>
    <scope>NUCLEOTIDE SEQUENCE</scope>
    <source>
        <strain evidence="5">KCTC 22169</strain>
    </source>
</reference>
<comment type="subcellular location">
    <subcellularLocation>
        <location evidence="1">Membrane</location>
    </subcellularLocation>
</comment>
<dbReference type="PANTHER" id="PTHR35603:SF2">
    <property type="entry name" value="OUTER MEMBRANE LIPOPROTEIN"/>
    <property type="match status" value="1"/>
</dbReference>
<organism evidence="5 6">
    <name type="scientific">Saccharospirillum salsuginis</name>
    <dbReference type="NCBI Taxonomy" id="418750"/>
    <lineage>
        <taxon>Bacteria</taxon>
        <taxon>Pseudomonadati</taxon>
        <taxon>Pseudomonadota</taxon>
        <taxon>Gammaproteobacteria</taxon>
        <taxon>Oceanospirillales</taxon>
        <taxon>Saccharospirillaceae</taxon>
        <taxon>Saccharospirillum</taxon>
    </lineage>
</organism>
<comment type="caution">
    <text evidence="5">The sequence shown here is derived from an EMBL/GenBank/DDBJ whole genome shotgun (WGS) entry which is preliminary data.</text>
</comment>
<feature type="chain" id="PRO_5036745634" description="Glycine zipper 2TM domain-containing protein" evidence="3">
    <location>
        <begin position="21"/>
        <end position="189"/>
    </location>
</feature>
<evidence type="ECO:0000259" key="4">
    <source>
        <dbReference type="Pfam" id="PF05433"/>
    </source>
</evidence>
<dbReference type="EMBL" id="BMXR01000009">
    <property type="protein sequence ID" value="GGX64784.1"/>
    <property type="molecule type" value="Genomic_DNA"/>
</dbReference>
<dbReference type="InterPro" id="IPR008816">
    <property type="entry name" value="Gly_zipper_2TM_dom"/>
</dbReference>
<dbReference type="PANTHER" id="PTHR35603">
    <property type="match status" value="1"/>
</dbReference>
<dbReference type="InterPro" id="IPR051407">
    <property type="entry name" value="Bact_OM_lipoprot/Surf_antigen"/>
</dbReference>
<dbReference type="GO" id="GO:0019867">
    <property type="term" value="C:outer membrane"/>
    <property type="evidence" value="ECO:0007669"/>
    <property type="project" value="InterPro"/>
</dbReference>
<accession>A0A918KKV2</accession>
<sequence length="189" mass="21506">MKRTLIIAMALALATGGALADHRDSDRYDDRHRDSQRFYAEGRVIYAEPIYETYYYRESRSSHDRIEICRTRDVEIERHSRGGNPGATIIGGAIGATVGSHSGNSPESQVLGAIAGGLIGGAIGHELGGRGETTIRYRTERECEVEYRHRRRELIGYEVRYRYNGREFITFMDRHPGRYIELQVEVTPR</sequence>
<dbReference type="AlphaFoldDB" id="A0A918KKV2"/>
<protein>
    <recommendedName>
        <fullName evidence="4">Glycine zipper 2TM domain-containing protein</fullName>
    </recommendedName>
</protein>
<dbReference type="Pfam" id="PF05433">
    <property type="entry name" value="Rick_17kDa_Anti"/>
    <property type="match status" value="1"/>
</dbReference>
<gene>
    <name evidence="5" type="ORF">GCM10007392_35780</name>
</gene>
<name>A0A918KKV2_9GAMM</name>
<evidence type="ECO:0000313" key="6">
    <source>
        <dbReference type="Proteomes" id="UP000626148"/>
    </source>
</evidence>
<evidence type="ECO:0000256" key="1">
    <source>
        <dbReference type="ARBA" id="ARBA00004370"/>
    </source>
</evidence>
<evidence type="ECO:0000256" key="2">
    <source>
        <dbReference type="ARBA" id="ARBA00023136"/>
    </source>
</evidence>
<reference evidence="5" key="1">
    <citation type="journal article" date="2014" name="Int. J. Syst. Evol. Microbiol.">
        <title>Complete genome sequence of Corynebacterium casei LMG S-19264T (=DSM 44701T), isolated from a smear-ripened cheese.</title>
        <authorList>
            <consortium name="US DOE Joint Genome Institute (JGI-PGF)"/>
            <person name="Walter F."/>
            <person name="Albersmeier A."/>
            <person name="Kalinowski J."/>
            <person name="Ruckert C."/>
        </authorList>
    </citation>
    <scope>NUCLEOTIDE SEQUENCE</scope>
    <source>
        <strain evidence="5">KCTC 22169</strain>
    </source>
</reference>
<feature type="domain" description="Glycine zipper 2TM" evidence="4">
    <location>
        <begin position="87"/>
        <end position="128"/>
    </location>
</feature>
<dbReference type="RefSeq" id="WP_189611213.1">
    <property type="nucleotide sequence ID" value="NZ_BMXR01000009.1"/>
</dbReference>
<evidence type="ECO:0000256" key="3">
    <source>
        <dbReference type="SAM" id="SignalP"/>
    </source>
</evidence>
<dbReference type="Proteomes" id="UP000626148">
    <property type="component" value="Unassembled WGS sequence"/>
</dbReference>
<keyword evidence="2" id="KW-0472">Membrane</keyword>
<keyword evidence="3" id="KW-0732">Signal</keyword>
<evidence type="ECO:0000313" key="5">
    <source>
        <dbReference type="EMBL" id="GGX64784.1"/>
    </source>
</evidence>